<dbReference type="RefSeq" id="WP_063479347.1">
    <property type="nucleotide sequence ID" value="NZ_CP147845.1"/>
</dbReference>
<evidence type="ECO:0000313" key="3">
    <source>
        <dbReference type="Proteomes" id="UP000076796"/>
    </source>
</evidence>
<dbReference type="Proteomes" id="UP000076796">
    <property type="component" value="Unassembled WGS sequence"/>
</dbReference>
<feature type="domain" description="DJ-1/PfpI" evidence="1">
    <location>
        <begin position="2"/>
        <end position="176"/>
    </location>
</feature>
<protein>
    <submittedName>
        <fullName evidence="2">Dimethyladenosine transferase</fullName>
    </submittedName>
</protein>
<dbReference type="PANTHER" id="PTHR48094:SF5">
    <property type="entry name" value="PROTEIN DJ-1 HOMOLOG"/>
    <property type="match status" value="1"/>
</dbReference>
<dbReference type="GeneID" id="97556006"/>
<dbReference type="AlphaFoldDB" id="A0A163LTR0"/>
<keyword evidence="2" id="KW-0808">Transferase</keyword>
<dbReference type="CDD" id="cd03135">
    <property type="entry name" value="GATase1_DJ-1"/>
    <property type="match status" value="1"/>
</dbReference>
<dbReference type="EMBL" id="LWMH01000001">
    <property type="protein sequence ID" value="KZS48454.1"/>
    <property type="molecule type" value="Genomic_DNA"/>
</dbReference>
<dbReference type="GO" id="GO:0005737">
    <property type="term" value="C:cytoplasm"/>
    <property type="evidence" value="ECO:0007669"/>
    <property type="project" value="TreeGrafter"/>
</dbReference>
<organism evidence="2 3">
    <name type="scientific">Paenibacillus glucanolyticus</name>
    <dbReference type="NCBI Taxonomy" id="59843"/>
    <lineage>
        <taxon>Bacteria</taxon>
        <taxon>Bacillati</taxon>
        <taxon>Bacillota</taxon>
        <taxon>Bacilli</taxon>
        <taxon>Bacillales</taxon>
        <taxon>Paenibacillaceae</taxon>
        <taxon>Paenibacillus</taxon>
    </lineage>
</organism>
<dbReference type="OrthoDB" id="9800516at2"/>
<accession>A0A163LTR0</accession>
<dbReference type="GO" id="GO:0016740">
    <property type="term" value="F:transferase activity"/>
    <property type="evidence" value="ECO:0007669"/>
    <property type="project" value="UniProtKB-KW"/>
</dbReference>
<comment type="caution">
    <text evidence="2">The sequence shown here is derived from an EMBL/GenBank/DDBJ whole genome shotgun (WGS) entry which is preliminary data.</text>
</comment>
<reference evidence="2" key="1">
    <citation type="journal article" date="2016" name="Genome Announc.">
        <title>Draft genomes of two strains of Paenibacillus glucanolyticus with capability to degrade lignocellulose.</title>
        <authorList>
            <person name="Mathews S.L."/>
            <person name="Pawlak J."/>
            <person name="Grunden A.M."/>
        </authorList>
    </citation>
    <scope>NUCLEOTIDE SEQUENCE [LARGE SCALE GENOMIC DNA]</scope>
    <source>
        <strain evidence="2">SLM1</strain>
    </source>
</reference>
<dbReference type="STRING" id="59843.A3958_21475"/>
<dbReference type="InterPro" id="IPR029062">
    <property type="entry name" value="Class_I_gatase-like"/>
</dbReference>
<keyword evidence="3" id="KW-1185">Reference proteome</keyword>
<proteinExistence type="predicted"/>
<evidence type="ECO:0000259" key="1">
    <source>
        <dbReference type="Pfam" id="PF01965"/>
    </source>
</evidence>
<dbReference type="SUPFAM" id="SSF52317">
    <property type="entry name" value="Class I glutamine amidotransferase-like"/>
    <property type="match status" value="1"/>
</dbReference>
<dbReference type="InterPro" id="IPR050325">
    <property type="entry name" value="Prot/Nucl_acid_deglycase"/>
</dbReference>
<dbReference type="PANTHER" id="PTHR48094">
    <property type="entry name" value="PROTEIN/NUCLEIC ACID DEGLYCASE DJ-1-RELATED"/>
    <property type="match status" value="1"/>
</dbReference>
<dbReference type="Gene3D" id="3.40.50.880">
    <property type="match status" value="1"/>
</dbReference>
<evidence type="ECO:0000313" key="2">
    <source>
        <dbReference type="EMBL" id="KZS48454.1"/>
    </source>
</evidence>
<gene>
    <name evidence="2" type="ORF">AWU65_22215</name>
</gene>
<sequence>MKRVLLLLADGFEAVEASVFTDVLGWNMLEGDGTTQVVTTGLHDRLKCTWNFTVIPEVTLDSVRVDDYDALAIPGGFEEAGFYKDAYDPRFSSVIQAFHAQDKWIAPICVAALTLGKAGLLEGCRATTYDHPTSIRKKQLREFGAIVVDEQVVVDGNLITSCNPATAFEVAFTLLEKLTTRENTLHVKDLMGFAGK</sequence>
<dbReference type="InterPro" id="IPR002818">
    <property type="entry name" value="DJ-1/PfpI"/>
</dbReference>
<name>A0A163LTR0_9BACL</name>
<dbReference type="Pfam" id="PF01965">
    <property type="entry name" value="DJ-1_PfpI"/>
    <property type="match status" value="1"/>
</dbReference>